<comment type="caution">
    <text evidence="3">The sequence shown here is derived from an EMBL/GenBank/DDBJ whole genome shotgun (WGS) entry which is preliminary data.</text>
</comment>
<gene>
    <name evidence="3" type="ORF">ACFODZ_09695</name>
</gene>
<accession>A0ABV7J8Q0</accession>
<name>A0ABV7J8Q0_9GAMM</name>
<dbReference type="HAMAP" id="MF_00686">
    <property type="entry name" value="Fe_traffic_YggX"/>
    <property type="match status" value="1"/>
</dbReference>
<proteinExistence type="inferred from homology"/>
<keyword evidence="1 2" id="KW-0408">Iron</keyword>
<dbReference type="SUPFAM" id="SSF111148">
    <property type="entry name" value="YggX-like"/>
    <property type="match status" value="1"/>
</dbReference>
<dbReference type="RefSeq" id="WP_077411214.1">
    <property type="nucleotide sequence ID" value="NZ_JBHRTS010000004.1"/>
</dbReference>
<dbReference type="Pfam" id="PF04362">
    <property type="entry name" value="Iron_traffic"/>
    <property type="match status" value="1"/>
</dbReference>
<comment type="function">
    <text evidence="2">Could be a mediator in iron transactions between iron acquisition and iron-requiring processes, such as synthesis and/or repair of Fe-S clusters in biosynthetic enzymes.</text>
</comment>
<evidence type="ECO:0000313" key="4">
    <source>
        <dbReference type="Proteomes" id="UP001595533"/>
    </source>
</evidence>
<keyword evidence="4" id="KW-1185">Reference proteome</keyword>
<dbReference type="EMBL" id="JBHRTS010000004">
    <property type="protein sequence ID" value="MFC3194509.1"/>
    <property type="molecule type" value="Genomic_DNA"/>
</dbReference>
<comment type="similarity">
    <text evidence="2">Belongs to the Fe(2+)-trafficking protein family.</text>
</comment>
<evidence type="ECO:0000256" key="2">
    <source>
        <dbReference type="HAMAP-Rule" id="MF_00686"/>
    </source>
</evidence>
<dbReference type="PANTHER" id="PTHR36965">
    <property type="entry name" value="FE(2+)-TRAFFICKING PROTEIN-RELATED"/>
    <property type="match status" value="1"/>
</dbReference>
<reference evidence="4" key="1">
    <citation type="journal article" date="2019" name="Int. J. Syst. Evol. Microbiol.">
        <title>The Global Catalogue of Microorganisms (GCM) 10K type strain sequencing project: providing services to taxonomists for standard genome sequencing and annotation.</title>
        <authorList>
            <consortium name="The Broad Institute Genomics Platform"/>
            <consortium name="The Broad Institute Genome Sequencing Center for Infectious Disease"/>
            <person name="Wu L."/>
            <person name="Ma J."/>
        </authorList>
    </citation>
    <scope>NUCLEOTIDE SEQUENCE [LARGE SCALE GENOMIC DNA]</scope>
    <source>
        <strain evidence="4">KCTC 42953</strain>
    </source>
</reference>
<dbReference type="InterPro" id="IPR036766">
    <property type="entry name" value="Fe_traffick_prot_YggX_sf"/>
</dbReference>
<evidence type="ECO:0000313" key="3">
    <source>
        <dbReference type="EMBL" id="MFC3194509.1"/>
    </source>
</evidence>
<dbReference type="Gene3D" id="1.10.3880.10">
    <property type="entry name" value="Fe(II) trafficking protein YggX"/>
    <property type="match status" value="1"/>
</dbReference>
<dbReference type="InterPro" id="IPR007457">
    <property type="entry name" value="Fe_traffick_prot_YggX"/>
</dbReference>
<sequence>MTTINCLKYGADQEPIPYTPYPGELGQRIQQQVSLKFWQEWLALQTMIINENHFSPIDPDHRSIIEEKMVAFLFDNQDVRPQGYAPEDDD</sequence>
<organism evidence="3 4">
    <name type="scientific">Marinicella sediminis</name>
    <dbReference type="NCBI Taxonomy" id="1792834"/>
    <lineage>
        <taxon>Bacteria</taxon>
        <taxon>Pseudomonadati</taxon>
        <taxon>Pseudomonadota</taxon>
        <taxon>Gammaproteobacteria</taxon>
        <taxon>Lysobacterales</taxon>
        <taxon>Marinicellaceae</taxon>
        <taxon>Marinicella</taxon>
    </lineage>
</organism>
<protein>
    <recommendedName>
        <fullName evidence="2">Probable Fe(2+)-trafficking protein</fullName>
    </recommendedName>
</protein>
<dbReference type="PIRSF" id="PIRSF029827">
    <property type="entry name" value="Fe_traffic_YggX"/>
    <property type="match status" value="1"/>
</dbReference>
<dbReference type="PANTHER" id="PTHR36965:SF1">
    <property type="entry name" value="FE(2+)-TRAFFICKING PROTEIN-RELATED"/>
    <property type="match status" value="1"/>
</dbReference>
<evidence type="ECO:0000256" key="1">
    <source>
        <dbReference type="ARBA" id="ARBA00023004"/>
    </source>
</evidence>
<dbReference type="NCBIfam" id="NF003817">
    <property type="entry name" value="PRK05408.1"/>
    <property type="match status" value="1"/>
</dbReference>
<dbReference type="Proteomes" id="UP001595533">
    <property type="component" value="Unassembled WGS sequence"/>
</dbReference>